<dbReference type="Proteomes" id="UP000177061">
    <property type="component" value="Unassembled WGS sequence"/>
</dbReference>
<dbReference type="STRING" id="1801997.A3J64_03745"/>
<dbReference type="CDD" id="cd02440">
    <property type="entry name" value="AdoMet_MTases"/>
    <property type="match status" value="1"/>
</dbReference>
<dbReference type="AlphaFoldDB" id="A0A1G2FHG0"/>
<evidence type="ECO:0000313" key="2">
    <source>
        <dbReference type="EMBL" id="OGZ36961.1"/>
    </source>
</evidence>
<dbReference type="PANTHER" id="PTHR43861:SF1">
    <property type="entry name" value="TRANS-ACONITATE 2-METHYLTRANSFERASE"/>
    <property type="match status" value="1"/>
</dbReference>
<organism evidence="2 3">
    <name type="scientific">Candidatus Portnoybacteria bacterium RIFCSPHIGHO2_12_FULL_38_9</name>
    <dbReference type="NCBI Taxonomy" id="1801997"/>
    <lineage>
        <taxon>Bacteria</taxon>
        <taxon>Candidatus Portnoyibacteriota</taxon>
    </lineage>
</organism>
<evidence type="ECO:0000313" key="3">
    <source>
        <dbReference type="Proteomes" id="UP000177061"/>
    </source>
</evidence>
<accession>A0A1G2FHG0</accession>
<proteinExistence type="predicted"/>
<dbReference type="Gene3D" id="3.40.50.150">
    <property type="entry name" value="Vaccinia Virus protein VP39"/>
    <property type="match status" value="1"/>
</dbReference>
<dbReference type="PANTHER" id="PTHR43861">
    <property type="entry name" value="TRANS-ACONITATE 2-METHYLTRANSFERASE-RELATED"/>
    <property type="match status" value="1"/>
</dbReference>
<reference evidence="2 3" key="1">
    <citation type="journal article" date="2016" name="Nat. Commun.">
        <title>Thousands of microbial genomes shed light on interconnected biogeochemical processes in an aquifer system.</title>
        <authorList>
            <person name="Anantharaman K."/>
            <person name="Brown C.T."/>
            <person name="Hug L.A."/>
            <person name="Sharon I."/>
            <person name="Castelle C.J."/>
            <person name="Probst A.J."/>
            <person name="Thomas B.C."/>
            <person name="Singh A."/>
            <person name="Wilkins M.J."/>
            <person name="Karaoz U."/>
            <person name="Brodie E.L."/>
            <person name="Williams K.H."/>
            <person name="Hubbard S.S."/>
            <person name="Banfield J.F."/>
        </authorList>
    </citation>
    <scope>NUCLEOTIDE SEQUENCE [LARGE SCALE GENOMIC DNA]</scope>
</reference>
<dbReference type="InterPro" id="IPR025714">
    <property type="entry name" value="Methyltranfer_dom"/>
</dbReference>
<protein>
    <recommendedName>
        <fullName evidence="1">Methyltransferase domain-containing protein</fullName>
    </recommendedName>
</protein>
<dbReference type="SUPFAM" id="SSF53335">
    <property type="entry name" value="S-adenosyl-L-methionine-dependent methyltransferases"/>
    <property type="match status" value="1"/>
</dbReference>
<evidence type="ECO:0000259" key="1">
    <source>
        <dbReference type="Pfam" id="PF13847"/>
    </source>
</evidence>
<gene>
    <name evidence="2" type="ORF">A3J64_03745</name>
</gene>
<dbReference type="EMBL" id="MHNB01000018">
    <property type="protein sequence ID" value="OGZ36961.1"/>
    <property type="molecule type" value="Genomic_DNA"/>
</dbReference>
<name>A0A1G2FHG0_9BACT</name>
<comment type="caution">
    <text evidence="2">The sequence shown here is derived from an EMBL/GenBank/DDBJ whole genome shotgun (WGS) entry which is preliminary data.</text>
</comment>
<dbReference type="Pfam" id="PF13847">
    <property type="entry name" value="Methyltransf_31"/>
    <property type="match status" value="1"/>
</dbReference>
<feature type="domain" description="Methyltransferase" evidence="1">
    <location>
        <begin position="37"/>
        <end position="145"/>
    </location>
</feature>
<dbReference type="InterPro" id="IPR029063">
    <property type="entry name" value="SAM-dependent_MTases_sf"/>
</dbReference>
<sequence length="163" mass="19006">MPSSYQNRKAVKFYIEERQRTGWRNRGERVVKFAKIKPGSYILDLCCGPGFVVKVIRERVGNKGRIIGIDSSLNLIKYADRICHFKNVLFKCGNIENLDKYIDNQKFDFVIILASWNWVKNKNKIFLKVRKVLKPDGKFVFSLTGDNLYHPLTKKFSGDIEKI</sequence>